<feature type="compositionally biased region" description="Basic and acidic residues" evidence="1">
    <location>
        <begin position="152"/>
        <end position="172"/>
    </location>
</feature>
<proteinExistence type="predicted"/>
<reference evidence="2 3" key="1">
    <citation type="submission" date="2014-06" db="EMBL/GenBank/DDBJ databases">
        <title>Whole Genome Sequences of Three Symbiotic Endozoicomonas Bacteria.</title>
        <authorList>
            <person name="Neave M.J."/>
            <person name="Apprill A."/>
            <person name="Voolstra C.R."/>
        </authorList>
    </citation>
    <scope>NUCLEOTIDE SEQUENCE [LARGE SCALE GENOMIC DNA]</scope>
    <source>
        <strain evidence="2 3">DSM 22380</strain>
    </source>
</reference>
<dbReference type="EMBL" id="JOJP01000001">
    <property type="protein sequence ID" value="KEI73244.1"/>
    <property type="molecule type" value="Genomic_DNA"/>
</dbReference>
<evidence type="ECO:0000313" key="2">
    <source>
        <dbReference type="EMBL" id="KEI73244.1"/>
    </source>
</evidence>
<gene>
    <name evidence="2" type="ORF">GV64_23240</name>
</gene>
<accession>A0A081KGG8</accession>
<feature type="region of interest" description="Disordered" evidence="1">
    <location>
        <begin position="143"/>
        <end position="174"/>
    </location>
</feature>
<comment type="caution">
    <text evidence="2">The sequence shown here is derived from an EMBL/GenBank/DDBJ whole genome shotgun (WGS) entry which is preliminary data.</text>
</comment>
<dbReference type="Proteomes" id="UP000027997">
    <property type="component" value="Unassembled WGS sequence"/>
</dbReference>
<keyword evidence="3" id="KW-1185">Reference proteome</keyword>
<protein>
    <submittedName>
        <fullName evidence="2">Uncharacterized protein</fullName>
    </submittedName>
</protein>
<feature type="region of interest" description="Disordered" evidence="1">
    <location>
        <begin position="370"/>
        <end position="392"/>
    </location>
</feature>
<name>A0A081KGG8_9GAMM</name>
<evidence type="ECO:0000313" key="3">
    <source>
        <dbReference type="Proteomes" id="UP000027997"/>
    </source>
</evidence>
<dbReference type="AlphaFoldDB" id="A0A081KGG8"/>
<sequence length="392" mass="43057">MSNSSGVTSKSTVTNEVTDTFQYIHDKGYGSFKGMVTKALNLVEPMARKLEESYAENYRWANTGAAVLAGIGGTLWLCYGSWSFMLWSVAPVVPAMYVGHRFTQPNNSARAISPQVSPEVIAEPAATRDVLLRAGNHNEGSSLRALGVADSRPPDSSKLLETERDTLSERGSEQTASKMMEGVGCLLKNILDLVEMADDLAETYSISTVNSLYKDEKRACVPEIKERQIVQARKALKASFFVTLLQLQSSDTNIADTVYRDTLKVKRGAHFSRICDSQKVDYEKLAKYFLTYAKDSVMGSELLKTPETQAFLLNLFTRGWDVPGQQVSVAKENMKKLLFNDCQMLKKALSRGVEAAHIVTDSAYGSLSAPVADGSSSGNLRQRTHSRQSSTS</sequence>
<organism evidence="2 3">
    <name type="scientific">Endozoicomonas elysicola</name>
    <dbReference type="NCBI Taxonomy" id="305900"/>
    <lineage>
        <taxon>Bacteria</taxon>
        <taxon>Pseudomonadati</taxon>
        <taxon>Pseudomonadota</taxon>
        <taxon>Gammaproteobacteria</taxon>
        <taxon>Oceanospirillales</taxon>
        <taxon>Endozoicomonadaceae</taxon>
        <taxon>Endozoicomonas</taxon>
    </lineage>
</organism>
<dbReference type="STRING" id="305900.GV64_23240"/>
<evidence type="ECO:0000256" key="1">
    <source>
        <dbReference type="SAM" id="MobiDB-lite"/>
    </source>
</evidence>
<dbReference type="RefSeq" id="WP_020581772.1">
    <property type="nucleotide sequence ID" value="NZ_JOJP01000001.1"/>
</dbReference>